<name>A0A8S4BQ76_9TELE</name>
<dbReference type="InterPro" id="IPR001304">
    <property type="entry name" value="C-type_lectin-like"/>
</dbReference>
<protein>
    <submittedName>
        <fullName evidence="3">(Atlantic silverside) hypothetical protein</fullName>
    </submittedName>
</protein>
<evidence type="ECO:0000313" key="3">
    <source>
        <dbReference type="EMBL" id="CAG6013895.1"/>
    </source>
</evidence>
<proteinExistence type="predicted"/>
<dbReference type="PROSITE" id="PS00615">
    <property type="entry name" value="C_TYPE_LECTIN_1"/>
    <property type="match status" value="1"/>
</dbReference>
<dbReference type="InterPro" id="IPR018378">
    <property type="entry name" value="C-type_lectin_CS"/>
</dbReference>
<dbReference type="PANTHER" id="PTHR45784:SF3">
    <property type="entry name" value="C-TYPE LECTIN DOMAIN FAMILY 4 MEMBER K-LIKE-RELATED"/>
    <property type="match status" value="1"/>
</dbReference>
<reference evidence="3" key="1">
    <citation type="submission" date="2021-05" db="EMBL/GenBank/DDBJ databases">
        <authorList>
            <person name="Tigano A."/>
        </authorList>
    </citation>
    <scope>NUCLEOTIDE SEQUENCE</scope>
</reference>
<evidence type="ECO:0000259" key="2">
    <source>
        <dbReference type="PROSITE" id="PS50041"/>
    </source>
</evidence>
<dbReference type="InterPro" id="IPR016186">
    <property type="entry name" value="C-type_lectin-like/link_sf"/>
</dbReference>
<keyword evidence="4" id="KW-1185">Reference proteome</keyword>
<feature type="domain" description="C-type lectin" evidence="2">
    <location>
        <begin position="1"/>
        <end position="80"/>
    </location>
</feature>
<dbReference type="OrthoDB" id="7357196at2759"/>
<dbReference type="SUPFAM" id="SSF56436">
    <property type="entry name" value="C-type lectin-like"/>
    <property type="match status" value="1"/>
</dbReference>
<dbReference type="Pfam" id="PF00059">
    <property type="entry name" value="Lectin_C"/>
    <property type="match status" value="1"/>
</dbReference>
<dbReference type="Gene3D" id="3.10.100.10">
    <property type="entry name" value="Mannose-Binding Protein A, subunit A"/>
    <property type="match status" value="1"/>
</dbReference>
<dbReference type="Proteomes" id="UP000677803">
    <property type="component" value="Unassembled WGS sequence"/>
</dbReference>
<dbReference type="PANTHER" id="PTHR45784">
    <property type="entry name" value="C-TYPE LECTIN DOMAIN FAMILY 20 MEMBER A-RELATED"/>
    <property type="match status" value="1"/>
</dbReference>
<organism evidence="3 4">
    <name type="scientific">Menidia menidia</name>
    <name type="common">Atlantic silverside</name>
    <dbReference type="NCBI Taxonomy" id="238744"/>
    <lineage>
        <taxon>Eukaryota</taxon>
        <taxon>Metazoa</taxon>
        <taxon>Chordata</taxon>
        <taxon>Craniata</taxon>
        <taxon>Vertebrata</taxon>
        <taxon>Euteleostomi</taxon>
        <taxon>Actinopterygii</taxon>
        <taxon>Neopterygii</taxon>
        <taxon>Teleostei</taxon>
        <taxon>Neoteleostei</taxon>
        <taxon>Acanthomorphata</taxon>
        <taxon>Ovalentaria</taxon>
        <taxon>Atherinomorphae</taxon>
        <taxon>Atheriniformes</taxon>
        <taxon>Atherinopsidae</taxon>
        <taxon>Menidiinae</taxon>
        <taxon>Menidia</taxon>
    </lineage>
</organism>
<keyword evidence="1" id="KW-1015">Disulfide bond</keyword>
<dbReference type="InterPro" id="IPR016187">
    <property type="entry name" value="CTDL_fold"/>
</dbReference>
<accession>A0A8S4BQ76</accession>
<evidence type="ECO:0000256" key="1">
    <source>
        <dbReference type="ARBA" id="ARBA00023157"/>
    </source>
</evidence>
<evidence type="ECO:0000313" key="4">
    <source>
        <dbReference type="Proteomes" id="UP000677803"/>
    </source>
</evidence>
<dbReference type="EMBL" id="CAJRST010038888">
    <property type="protein sequence ID" value="CAG6013895.1"/>
    <property type="molecule type" value="Genomic_DNA"/>
</dbReference>
<sequence>MIENEAENTEAFNATPGTGSYWIGLYRNPWTWSDRSQSSFRNWHPIYKENNGGQQHCVVENTDHEWADEDCGAEWPFLCHQVLRRNTVFRMTTEADVDLSDSHIQSQVLQKVNHFCLSWDFSAETRALKAASSIPFQMEALLRARGLTDVKLQWRMKPKKKD</sequence>
<dbReference type="PROSITE" id="PS50041">
    <property type="entry name" value="C_TYPE_LECTIN_2"/>
    <property type="match status" value="1"/>
</dbReference>
<comment type="caution">
    <text evidence="3">The sequence shown here is derived from an EMBL/GenBank/DDBJ whole genome shotgun (WGS) entry which is preliminary data.</text>
</comment>
<dbReference type="AlphaFoldDB" id="A0A8S4BQ76"/>
<gene>
    <name evidence="3" type="ORF">MMEN_LOCUS19210</name>
</gene>